<sequence>MKNLIVLVILLFSANFSAFVTAKPADSKYPEFLQYLLSLDSDMSIGEQERSAESLRIRLIKSKGLSFGLQGGKFWASQEIMKHLKSKDTILSKNYDARSLVVPYKGFLILPPVIDELDGKTVYKANGSQIRTAEQLYQIRTNPRFITKIPTWEDYIKFVVKNPTIKYVNVLPSSDNKEELAVWRQAVLDGWLQGVEQAKRMATSQIAMLTADMQGLIRYHLLSDRNMIEQLDVSEQFNEVVGGGTTMSINDVIINIKTNPTLLTNRFEWKAIPQLPPIESIFPDGVVMNTVEMEMK</sequence>
<evidence type="ECO:0000313" key="2">
    <source>
        <dbReference type="EMBL" id="GGB66161.1"/>
    </source>
</evidence>
<keyword evidence="3" id="KW-1185">Reference proteome</keyword>
<feature type="signal peptide" evidence="1">
    <location>
        <begin position="1"/>
        <end position="22"/>
    </location>
</feature>
<dbReference type="InterPro" id="IPR031618">
    <property type="entry name" value="T4SS_TraI"/>
</dbReference>
<comment type="caution">
    <text evidence="2">The sequence shown here is derived from an EMBL/GenBank/DDBJ whole genome shotgun (WGS) entry which is preliminary data.</text>
</comment>
<evidence type="ECO:0008006" key="4">
    <source>
        <dbReference type="Google" id="ProtNLM"/>
    </source>
</evidence>
<name>A0ABQ1JDL3_9GAMM</name>
<organism evidence="2 3">
    <name type="scientific">Shewanella inventionis</name>
    <dbReference type="NCBI Taxonomy" id="1738770"/>
    <lineage>
        <taxon>Bacteria</taxon>
        <taxon>Pseudomonadati</taxon>
        <taxon>Pseudomonadota</taxon>
        <taxon>Gammaproteobacteria</taxon>
        <taxon>Alteromonadales</taxon>
        <taxon>Shewanellaceae</taxon>
        <taxon>Shewanella</taxon>
    </lineage>
</organism>
<proteinExistence type="predicted"/>
<reference evidence="3" key="1">
    <citation type="journal article" date="2019" name="Int. J. Syst. Evol. Microbiol.">
        <title>The Global Catalogue of Microorganisms (GCM) 10K type strain sequencing project: providing services to taxonomists for standard genome sequencing and annotation.</title>
        <authorList>
            <consortium name="The Broad Institute Genomics Platform"/>
            <consortium name="The Broad Institute Genome Sequencing Center for Infectious Disease"/>
            <person name="Wu L."/>
            <person name="Ma J."/>
        </authorList>
    </citation>
    <scope>NUCLEOTIDE SEQUENCE [LARGE SCALE GENOMIC DNA]</scope>
    <source>
        <strain evidence="3">CGMCC 1.15339</strain>
    </source>
</reference>
<accession>A0ABQ1JDL3</accession>
<gene>
    <name evidence="2" type="ORF">GCM10011607_28550</name>
</gene>
<evidence type="ECO:0000313" key="3">
    <source>
        <dbReference type="Proteomes" id="UP000617555"/>
    </source>
</evidence>
<dbReference type="Proteomes" id="UP000617555">
    <property type="component" value="Unassembled WGS sequence"/>
</dbReference>
<keyword evidence="1" id="KW-0732">Signal</keyword>
<dbReference type="EMBL" id="BMII01000024">
    <property type="protein sequence ID" value="GGB66161.1"/>
    <property type="molecule type" value="Genomic_DNA"/>
</dbReference>
<protein>
    <recommendedName>
        <fullName evidence="4">Type IV secretion system protein DotC</fullName>
    </recommendedName>
</protein>
<dbReference type="Pfam" id="PF16932">
    <property type="entry name" value="T4SS_TraI"/>
    <property type="match status" value="1"/>
</dbReference>
<feature type="chain" id="PRO_5047322045" description="Type IV secretion system protein DotC" evidence="1">
    <location>
        <begin position="23"/>
        <end position="296"/>
    </location>
</feature>
<evidence type="ECO:0000256" key="1">
    <source>
        <dbReference type="SAM" id="SignalP"/>
    </source>
</evidence>
<dbReference type="RefSeq" id="WP_188740033.1">
    <property type="nucleotide sequence ID" value="NZ_BMII01000024.1"/>
</dbReference>